<reference evidence="2 3" key="1">
    <citation type="submission" date="2019-02" db="EMBL/GenBank/DDBJ databases">
        <title>Deep-cultivation of Planctomycetes and their phenomic and genomic characterization uncovers novel biology.</title>
        <authorList>
            <person name="Wiegand S."/>
            <person name="Jogler M."/>
            <person name="Boedeker C."/>
            <person name="Pinto D."/>
            <person name="Vollmers J."/>
            <person name="Rivas-Marin E."/>
            <person name="Kohn T."/>
            <person name="Peeters S.H."/>
            <person name="Heuer A."/>
            <person name="Rast P."/>
            <person name="Oberbeckmann S."/>
            <person name="Bunk B."/>
            <person name="Jeske O."/>
            <person name="Meyerdierks A."/>
            <person name="Storesund J.E."/>
            <person name="Kallscheuer N."/>
            <person name="Luecker S."/>
            <person name="Lage O.M."/>
            <person name="Pohl T."/>
            <person name="Merkel B.J."/>
            <person name="Hornburger P."/>
            <person name="Mueller R.-W."/>
            <person name="Bruemmer F."/>
            <person name="Labrenz M."/>
            <person name="Spormann A.M."/>
            <person name="Op den Camp H."/>
            <person name="Overmann J."/>
            <person name="Amann R."/>
            <person name="Jetten M.S.M."/>
            <person name="Mascher T."/>
            <person name="Medema M.H."/>
            <person name="Devos D.P."/>
            <person name="Kaster A.-K."/>
            <person name="Ovreas L."/>
            <person name="Rohde M."/>
            <person name="Galperin M.Y."/>
            <person name="Jogler C."/>
        </authorList>
    </citation>
    <scope>NUCLEOTIDE SEQUENCE [LARGE SCALE GENOMIC DNA]</scope>
    <source>
        <strain evidence="2 3">FF011L</strain>
    </source>
</reference>
<accession>A0A517MC23</accession>
<organism evidence="2 3">
    <name type="scientific">Roseimaritima multifibrata</name>
    <dbReference type="NCBI Taxonomy" id="1930274"/>
    <lineage>
        <taxon>Bacteria</taxon>
        <taxon>Pseudomonadati</taxon>
        <taxon>Planctomycetota</taxon>
        <taxon>Planctomycetia</taxon>
        <taxon>Pirellulales</taxon>
        <taxon>Pirellulaceae</taxon>
        <taxon>Roseimaritima</taxon>
    </lineage>
</organism>
<feature type="signal peptide" evidence="1">
    <location>
        <begin position="1"/>
        <end position="28"/>
    </location>
</feature>
<evidence type="ECO:0000313" key="2">
    <source>
        <dbReference type="EMBL" id="QDS92438.1"/>
    </source>
</evidence>
<evidence type="ECO:0000313" key="3">
    <source>
        <dbReference type="Proteomes" id="UP000320672"/>
    </source>
</evidence>
<dbReference type="RefSeq" id="WP_145350692.1">
    <property type="nucleotide sequence ID" value="NZ_CP036262.1"/>
</dbReference>
<keyword evidence="3" id="KW-1185">Reference proteome</keyword>
<evidence type="ECO:0000256" key="1">
    <source>
        <dbReference type="SAM" id="SignalP"/>
    </source>
</evidence>
<protein>
    <submittedName>
        <fullName evidence="2">Uncharacterized protein</fullName>
    </submittedName>
</protein>
<dbReference type="EMBL" id="CP036262">
    <property type="protein sequence ID" value="QDS92438.1"/>
    <property type="molecule type" value="Genomic_DNA"/>
</dbReference>
<keyword evidence="1" id="KW-0732">Signal</keyword>
<dbReference type="KEGG" id="rml:FF011L_11810"/>
<proteinExistence type="predicted"/>
<name>A0A517MC23_9BACT</name>
<dbReference type="Proteomes" id="UP000320672">
    <property type="component" value="Chromosome"/>
</dbReference>
<feature type="chain" id="PRO_5022179477" evidence="1">
    <location>
        <begin position="29"/>
        <end position="146"/>
    </location>
</feature>
<dbReference type="AlphaFoldDB" id="A0A517MC23"/>
<sequence precursor="true">MHQRNQGTTLAGRLAVLLMAFAVAPATAEDAGGDVAPPVKLAAPTVLAAPAGLAAPVTLPTPKTFKPPILVCAPVYCRKPLPCLARPLTGCCPTVAEHSILRRLAWKSWADCGSPACHGADCDAVPSIGHSHATVEETAAYGIGKK</sequence>
<gene>
    <name evidence="2" type="ORF">FF011L_11810</name>
</gene>